<evidence type="ECO:0000256" key="2">
    <source>
        <dbReference type="SAM" id="Phobius"/>
    </source>
</evidence>
<evidence type="ECO:0000256" key="1">
    <source>
        <dbReference type="SAM" id="MobiDB-lite"/>
    </source>
</evidence>
<feature type="region of interest" description="Disordered" evidence="1">
    <location>
        <begin position="1"/>
        <end position="29"/>
    </location>
</feature>
<keyword evidence="4" id="KW-1185">Reference proteome</keyword>
<evidence type="ECO:0000313" key="3">
    <source>
        <dbReference type="EMBL" id="KAK8232453.1"/>
    </source>
</evidence>
<keyword evidence="2" id="KW-0812">Transmembrane</keyword>
<protein>
    <recommendedName>
        <fullName evidence="5">3-hydroxyisobutyrate dehydrogenase protein</fullName>
    </recommendedName>
</protein>
<proteinExistence type="predicted"/>
<feature type="transmembrane region" description="Helical" evidence="2">
    <location>
        <begin position="666"/>
        <end position="691"/>
    </location>
</feature>
<keyword evidence="2" id="KW-0472">Membrane</keyword>
<gene>
    <name evidence="3" type="ORF">HDK90DRAFT_526572</name>
</gene>
<accession>A0ABR1YL74</accession>
<reference evidence="3 4" key="1">
    <citation type="submission" date="2024-04" db="EMBL/GenBank/DDBJ databases">
        <title>Phyllosticta paracitricarpa is synonymous to the EU quarantine fungus P. citricarpa based on phylogenomic analyses.</title>
        <authorList>
            <consortium name="Lawrence Berkeley National Laboratory"/>
            <person name="Van Ingen-Buijs V.A."/>
            <person name="Van Westerhoven A.C."/>
            <person name="Haridas S."/>
            <person name="Skiadas P."/>
            <person name="Martin F."/>
            <person name="Groenewald J.Z."/>
            <person name="Crous P.W."/>
            <person name="Seidl M.F."/>
        </authorList>
    </citation>
    <scope>NUCLEOTIDE SEQUENCE [LARGE SCALE GENOMIC DNA]</scope>
    <source>
        <strain evidence="3 4">CBS 123374</strain>
    </source>
</reference>
<keyword evidence="2" id="KW-1133">Transmembrane helix</keyword>
<dbReference type="Proteomes" id="UP001492380">
    <property type="component" value="Unassembled WGS sequence"/>
</dbReference>
<organism evidence="3 4">
    <name type="scientific">Phyllosticta capitalensis</name>
    <dbReference type="NCBI Taxonomy" id="121624"/>
    <lineage>
        <taxon>Eukaryota</taxon>
        <taxon>Fungi</taxon>
        <taxon>Dikarya</taxon>
        <taxon>Ascomycota</taxon>
        <taxon>Pezizomycotina</taxon>
        <taxon>Dothideomycetes</taxon>
        <taxon>Dothideomycetes incertae sedis</taxon>
        <taxon>Botryosphaeriales</taxon>
        <taxon>Phyllostictaceae</taxon>
        <taxon>Phyllosticta</taxon>
    </lineage>
</organism>
<sequence>MATSNTLFGSRASSEPDVEAAQGTFESESKLFSEVPLHDVDEKKQEQEHSQSWEWMSLHDETKELRHRDAFGRILKIAEDDDREYRIRPDDGKLELLEVQSFGDVGNDRVAWKRIGKPKNRTPALIRLSNWTFSSVRKPMLQDFYSPISRVTTVEKIRRVTMVALKWLPSCILMIFMLLMPKNLEGEHRNKGFYDPIRYKDWGYTKVARNPAENRRISAGHENEDDESAALLQQEKIQPSRPCQDHRRIPSWTSAVSDSDSLMDARYDDLPGRHFRPRYLCFLTPDGGCTTRRVSDYIKEQDNVTNPEYVFLSYTRRQFCVATEDELKGWDVTEEERRIRTDLGPRHRQMLKNYGIEAARAAGVPAFWLDYECLGCEHSSVVADNDDVWRICDIVRAAYSMIIVLGPSFTNPHEPFSAAAKDYWFHEWGTRLWTLPEILLCPDEHRIRIYSVGDPDEEPEQLAKRNFASRAWSDAKTVRQLIDHYEGSIHLTPLELVSIALECFETRTTDQRSGGDMSYALMGLLRRRPRVDRSDSSFEAFARLSLANDSDELLERLICMLPSDGRAEWHHVRDAWGVRLWDIEPLTQVAGIVEKDKVLLDGAYGASITWKSMKPHAFIVKQTLMRKITKILLRGSPVYLILSVMGVANLSISYQTERQYISSHLITFLFVLSIVFLFPAVVIALAAPWMLRKVYRGKFWSTQASFIGVEGVPADIGECEKRLFGYNHGRLQWSAAGSVHSRHHHRHGECVPAAPRLITSSASPSPFGNRTRAFTLIDTFNMTATAFYAERPPSAVVVCGREGGMLRGILCSYDWRSQTFCREAVVRMRTLALDRLFRVDRFRFALRHPRSGGAGA</sequence>
<comment type="caution">
    <text evidence="3">The sequence shown here is derived from an EMBL/GenBank/DDBJ whole genome shotgun (WGS) entry which is preliminary data.</text>
</comment>
<dbReference type="EMBL" id="JBBWRZ010000007">
    <property type="protein sequence ID" value="KAK8232453.1"/>
    <property type="molecule type" value="Genomic_DNA"/>
</dbReference>
<evidence type="ECO:0008006" key="5">
    <source>
        <dbReference type="Google" id="ProtNLM"/>
    </source>
</evidence>
<feature type="transmembrane region" description="Helical" evidence="2">
    <location>
        <begin position="631"/>
        <end position="654"/>
    </location>
</feature>
<name>A0ABR1YL74_9PEZI</name>
<feature type="compositionally biased region" description="Polar residues" evidence="1">
    <location>
        <begin position="1"/>
        <end position="13"/>
    </location>
</feature>
<evidence type="ECO:0000313" key="4">
    <source>
        <dbReference type="Proteomes" id="UP001492380"/>
    </source>
</evidence>